<protein>
    <recommendedName>
        <fullName evidence="3">CNNM transmembrane domain-containing protein</fullName>
    </recommendedName>
</protein>
<evidence type="ECO:0000256" key="1">
    <source>
        <dbReference type="PROSITE-ProRule" id="PRU01193"/>
    </source>
</evidence>
<keyword evidence="1 2" id="KW-1133">Transmembrane helix</keyword>
<name>A0A5C6AY47_9BACT</name>
<feature type="transmembrane region" description="Helical" evidence="2">
    <location>
        <begin position="129"/>
        <end position="153"/>
    </location>
</feature>
<comment type="caution">
    <text evidence="4">The sequence shown here is derived from an EMBL/GenBank/DDBJ whole genome shotgun (WGS) entry which is preliminary data.</text>
</comment>
<evidence type="ECO:0000256" key="2">
    <source>
        <dbReference type="SAM" id="Phobius"/>
    </source>
</evidence>
<dbReference type="GO" id="GO:0016020">
    <property type="term" value="C:membrane"/>
    <property type="evidence" value="ECO:0007669"/>
    <property type="project" value="UniProtKB-UniRule"/>
</dbReference>
<keyword evidence="1 2" id="KW-0472">Membrane</keyword>
<evidence type="ECO:0000259" key="3">
    <source>
        <dbReference type="PROSITE" id="PS51846"/>
    </source>
</evidence>
<keyword evidence="1 2" id="KW-0812">Transmembrane</keyword>
<dbReference type="AlphaFoldDB" id="A0A5C6AY47"/>
<dbReference type="Proteomes" id="UP000320176">
    <property type="component" value="Unassembled WGS sequence"/>
</dbReference>
<sequence>MIIAIVLFLCGLGLSAFFSGSETGLYRVSRTRLVLDGLDGSASAKALIWLLNRPAIFVATTLVGNNVANFVTSFALVWGVAQCFGHSSTAELLGPMLMTPVVFVFGELLPKYLFYQAPYRMLTMVRPLLLIATVVFLPVSLVLGLLGTVLSWLTGQTPFRLQLAMARGELDQVMRAGQEAGILGAGQRSLVQQLFVVGNQPAVSFAVPPDRLAAVDSPIDPQIAVQKARRQNHPIILVRRGGRVIGYLRYSNLFGGQETPEVRPVIRGRINDRHLSLLLRMYDAGSEVAVLSDDKGEMRYCVTRRQLLQPMLKTL</sequence>
<dbReference type="PANTHER" id="PTHR43099">
    <property type="entry name" value="UPF0053 PROTEIN YRKA"/>
    <property type="match status" value="1"/>
</dbReference>
<dbReference type="RefSeq" id="WP_146519818.1">
    <property type="nucleotide sequence ID" value="NZ_CP151726.1"/>
</dbReference>
<dbReference type="PROSITE" id="PS51846">
    <property type="entry name" value="CNNM"/>
    <property type="match status" value="1"/>
</dbReference>
<organism evidence="4 5">
    <name type="scientific">Stieleria varia</name>
    <dbReference type="NCBI Taxonomy" id="2528005"/>
    <lineage>
        <taxon>Bacteria</taxon>
        <taxon>Pseudomonadati</taxon>
        <taxon>Planctomycetota</taxon>
        <taxon>Planctomycetia</taxon>
        <taxon>Pirellulales</taxon>
        <taxon>Pirellulaceae</taxon>
        <taxon>Stieleria</taxon>
    </lineage>
</organism>
<feature type="transmembrane region" description="Helical" evidence="2">
    <location>
        <begin position="92"/>
        <end position="109"/>
    </location>
</feature>
<proteinExistence type="predicted"/>
<dbReference type="Pfam" id="PF01595">
    <property type="entry name" value="CNNM"/>
    <property type="match status" value="1"/>
</dbReference>
<keyword evidence="5" id="KW-1185">Reference proteome</keyword>
<evidence type="ECO:0000313" key="4">
    <source>
        <dbReference type="EMBL" id="TWU04387.1"/>
    </source>
</evidence>
<dbReference type="PANTHER" id="PTHR43099:SF4">
    <property type="entry name" value="INTEGRAL MEMBRANE PROTEIN"/>
    <property type="match status" value="1"/>
</dbReference>
<dbReference type="OrthoDB" id="274143at2"/>
<gene>
    <name evidence="4" type="ORF">Pla52n_24270</name>
</gene>
<accession>A0A5C6AY47</accession>
<dbReference type="InterPro" id="IPR002550">
    <property type="entry name" value="CNNM"/>
</dbReference>
<dbReference type="InterPro" id="IPR051676">
    <property type="entry name" value="UPF0053_domain"/>
</dbReference>
<feature type="transmembrane region" description="Helical" evidence="2">
    <location>
        <begin position="55"/>
        <end position="80"/>
    </location>
</feature>
<feature type="domain" description="CNNM transmembrane" evidence="3">
    <location>
        <begin position="1"/>
        <end position="187"/>
    </location>
</feature>
<reference evidence="4 5" key="1">
    <citation type="submission" date="2019-02" db="EMBL/GenBank/DDBJ databases">
        <title>Deep-cultivation of Planctomycetes and their phenomic and genomic characterization uncovers novel biology.</title>
        <authorList>
            <person name="Wiegand S."/>
            <person name="Jogler M."/>
            <person name="Boedeker C."/>
            <person name="Pinto D."/>
            <person name="Vollmers J."/>
            <person name="Rivas-Marin E."/>
            <person name="Kohn T."/>
            <person name="Peeters S.H."/>
            <person name="Heuer A."/>
            <person name="Rast P."/>
            <person name="Oberbeckmann S."/>
            <person name="Bunk B."/>
            <person name="Jeske O."/>
            <person name="Meyerdierks A."/>
            <person name="Storesund J.E."/>
            <person name="Kallscheuer N."/>
            <person name="Luecker S."/>
            <person name="Lage O.M."/>
            <person name="Pohl T."/>
            <person name="Merkel B.J."/>
            <person name="Hornburger P."/>
            <person name="Mueller R.-W."/>
            <person name="Bruemmer F."/>
            <person name="Labrenz M."/>
            <person name="Spormann A.M."/>
            <person name="Op Den Camp H."/>
            <person name="Overmann J."/>
            <person name="Amann R."/>
            <person name="Jetten M.S.M."/>
            <person name="Mascher T."/>
            <person name="Medema M.H."/>
            <person name="Devos D.P."/>
            <person name="Kaster A.-K."/>
            <person name="Ovreas L."/>
            <person name="Rohde M."/>
            <person name="Galperin M.Y."/>
            <person name="Jogler C."/>
        </authorList>
    </citation>
    <scope>NUCLEOTIDE SEQUENCE [LARGE SCALE GENOMIC DNA]</scope>
    <source>
        <strain evidence="4 5">Pla52n</strain>
    </source>
</reference>
<dbReference type="EMBL" id="SJPN01000003">
    <property type="protein sequence ID" value="TWU04387.1"/>
    <property type="molecule type" value="Genomic_DNA"/>
</dbReference>
<evidence type="ECO:0000313" key="5">
    <source>
        <dbReference type="Proteomes" id="UP000320176"/>
    </source>
</evidence>